<protein>
    <recommendedName>
        <fullName evidence="3">VCBS repeat-containing protein</fullName>
    </recommendedName>
</protein>
<name>A0ABS3QFY1_9BACT</name>
<evidence type="ECO:0000313" key="1">
    <source>
        <dbReference type="EMBL" id="MBO2010157.1"/>
    </source>
</evidence>
<dbReference type="Proteomes" id="UP000664369">
    <property type="component" value="Unassembled WGS sequence"/>
</dbReference>
<proteinExistence type="predicted"/>
<evidence type="ECO:0008006" key="3">
    <source>
        <dbReference type="Google" id="ProtNLM"/>
    </source>
</evidence>
<dbReference type="RefSeq" id="WP_208175784.1">
    <property type="nucleotide sequence ID" value="NZ_JAGETZ010000005.1"/>
</dbReference>
<accession>A0ABS3QFY1</accession>
<keyword evidence="2" id="KW-1185">Reference proteome</keyword>
<evidence type="ECO:0000313" key="2">
    <source>
        <dbReference type="Proteomes" id="UP000664369"/>
    </source>
</evidence>
<reference evidence="1 2" key="1">
    <citation type="submission" date="2021-03" db="EMBL/GenBank/DDBJ databases">
        <authorList>
            <person name="Kim M.K."/>
        </authorList>
    </citation>
    <scope>NUCLEOTIDE SEQUENCE [LARGE SCALE GENOMIC DNA]</scope>
    <source>
        <strain evidence="1 2">BT442</strain>
    </source>
</reference>
<comment type="caution">
    <text evidence="1">The sequence shown here is derived from an EMBL/GenBank/DDBJ whole genome shotgun (WGS) entry which is preliminary data.</text>
</comment>
<gene>
    <name evidence="1" type="ORF">J4E00_13925</name>
</gene>
<organism evidence="1 2">
    <name type="scientific">Hymenobacter negativus</name>
    <dbReference type="NCBI Taxonomy" id="2795026"/>
    <lineage>
        <taxon>Bacteria</taxon>
        <taxon>Pseudomonadati</taxon>
        <taxon>Bacteroidota</taxon>
        <taxon>Cytophagia</taxon>
        <taxon>Cytophagales</taxon>
        <taxon>Hymenobacteraceae</taxon>
        <taxon>Hymenobacter</taxon>
    </lineage>
</organism>
<dbReference type="EMBL" id="JAGETZ010000005">
    <property type="protein sequence ID" value="MBO2010157.1"/>
    <property type="molecule type" value="Genomic_DNA"/>
</dbReference>
<sequence length="74" mass="8191">MKANKNTALGPTVGADFGALTFEDTDNDGVKEAIITSDGSFILEEFSHERHTLKYQRDSLGRAKFTLLKSEDLK</sequence>